<evidence type="ECO:0000256" key="1">
    <source>
        <dbReference type="SAM" id="Coils"/>
    </source>
</evidence>
<dbReference type="KEGG" id="emi:Emin_0856"/>
<dbReference type="Proteomes" id="UP000001029">
    <property type="component" value="Chromosome"/>
</dbReference>
<feature type="coiled-coil region" evidence="1">
    <location>
        <begin position="144"/>
        <end position="171"/>
    </location>
</feature>
<feature type="signal peptide" evidence="2">
    <location>
        <begin position="1"/>
        <end position="19"/>
    </location>
</feature>
<accession>B2KD15</accession>
<feature type="chain" id="PRO_5002777776" evidence="2">
    <location>
        <begin position="20"/>
        <end position="278"/>
    </location>
</feature>
<organism evidence="3 4">
    <name type="scientific">Elusimicrobium minutum (strain Pei191)</name>
    <dbReference type="NCBI Taxonomy" id="445932"/>
    <lineage>
        <taxon>Bacteria</taxon>
        <taxon>Pseudomonadati</taxon>
        <taxon>Elusimicrobiota</taxon>
        <taxon>Elusimicrobia</taxon>
        <taxon>Elusimicrobiales</taxon>
        <taxon>Elusimicrobiaceae</taxon>
        <taxon>Elusimicrobium</taxon>
    </lineage>
</organism>
<protein>
    <submittedName>
        <fullName evidence="3">Uncharacterized protein</fullName>
    </submittedName>
</protein>
<dbReference type="EMBL" id="CP001055">
    <property type="protein sequence ID" value="ACC98411.1"/>
    <property type="molecule type" value="Genomic_DNA"/>
</dbReference>
<evidence type="ECO:0000313" key="4">
    <source>
        <dbReference type="Proteomes" id="UP000001029"/>
    </source>
</evidence>
<dbReference type="HOGENOM" id="CLU_1000162_0_0_0"/>
<reference evidence="3 4" key="1">
    <citation type="journal article" date="2009" name="Appl. Environ. Microbiol.">
        <title>Genomic analysis of 'Elusimicrobium minutum,' the first cultivated representative of the phylum 'Elusimicrobia' (formerly termite group 1).</title>
        <authorList>
            <person name="Herlemann D.P.R."/>
            <person name="Geissinger O."/>
            <person name="Ikeda-Ohtsubo W."/>
            <person name="Kunin V."/>
            <person name="Sun H."/>
            <person name="Lapidus A."/>
            <person name="Hugenholtz P."/>
            <person name="Brune A."/>
        </authorList>
    </citation>
    <scope>NUCLEOTIDE SEQUENCE [LARGE SCALE GENOMIC DNA]</scope>
    <source>
        <strain evidence="3 4">Pei191</strain>
    </source>
</reference>
<name>B2KD15_ELUMP</name>
<keyword evidence="4" id="KW-1185">Reference proteome</keyword>
<keyword evidence="1" id="KW-0175">Coiled coil</keyword>
<dbReference type="RefSeq" id="WP_012415026.1">
    <property type="nucleotide sequence ID" value="NC_010644.1"/>
</dbReference>
<dbReference type="AlphaFoldDB" id="B2KD15"/>
<gene>
    <name evidence="3" type="ordered locus">Emin_0856</name>
</gene>
<keyword evidence="2" id="KW-0732">Signal</keyword>
<evidence type="ECO:0000256" key="2">
    <source>
        <dbReference type="SAM" id="SignalP"/>
    </source>
</evidence>
<evidence type="ECO:0000313" key="3">
    <source>
        <dbReference type="EMBL" id="ACC98411.1"/>
    </source>
</evidence>
<feature type="coiled-coil region" evidence="1">
    <location>
        <begin position="36"/>
        <end position="63"/>
    </location>
</feature>
<sequence length="278" mass="30727">MKKLFLLAGLILSFTFANAQEAEDNEYIVKLSPALKKSIVEKSNSAQSELKTLKAKLEEMLKTANVKSDGENFIKDVNALLAKYDALKAVSDSKQFRLAINDCAETSNKVRNSEKNQKFASLARFSGLIFDYLSKEGAYLQEIIHEYTKLAKNIEKEVNDLNAKAQVQSAAIIEAITEYAKTIKPATLEFVSTISEPAFDSIMAPLDSMITGKDVEAKFKAFGDFNTAFGKAFETVFPNNQCETEEQVQAISKWQGANGAAMMILQGKLAQQGITFEE</sequence>
<proteinExistence type="predicted"/>